<dbReference type="RefSeq" id="WP_110269523.1">
    <property type="nucleotide sequence ID" value="NZ_CP029289.2"/>
</dbReference>
<dbReference type="InterPro" id="IPR050722">
    <property type="entry name" value="Pyruvate:ferred/Flavod_OxRd"/>
</dbReference>
<evidence type="ECO:0000256" key="6">
    <source>
        <dbReference type="ARBA" id="ARBA00048893"/>
    </source>
</evidence>
<dbReference type="Gene3D" id="3.40.50.970">
    <property type="match status" value="1"/>
</dbReference>
<dbReference type="EC" id="1.2.7.11" evidence="4"/>
<dbReference type="Gene3D" id="3.40.50.920">
    <property type="match status" value="1"/>
</dbReference>
<dbReference type="EMBL" id="CP029289">
    <property type="protein sequence ID" value="AWR93639.1"/>
    <property type="molecule type" value="Genomic_DNA"/>
</dbReference>
<evidence type="ECO:0000259" key="8">
    <source>
        <dbReference type="Pfam" id="PF17147"/>
    </source>
</evidence>
<dbReference type="GO" id="GO:0019164">
    <property type="term" value="F:pyruvate synthase activity"/>
    <property type="evidence" value="ECO:0007669"/>
    <property type="project" value="UniProtKB-ARBA"/>
</dbReference>
<dbReference type="OrthoDB" id="372068at2157"/>
<dbReference type="GO" id="GO:0018491">
    <property type="term" value="F:2-oxobutyrate synthase activity"/>
    <property type="evidence" value="ECO:0007669"/>
    <property type="project" value="UniProtKB-ARBA"/>
</dbReference>
<evidence type="ECO:0000256" key="2">
    <source>
        <dbReference type="ARBA" id="ARBA00011595"/>
    </source>
</evidence>
<feature type="domain" description="Pyruvate flavodoxin/ferredoxin oxidoreductase pyrimidine binding" evidence="7">
    <location>
        <begin position="20"/>
        <end position="242"/>
    </location>
</feature>
<keyword evidence="5" id="KW-0560">Oxidoreductase</keyword>
<evidence type="ECO:0000256" key="5">
    <source>
        <dbReference type="ARBA" id="ARBA00023002"/>
    </source>
</evidence>
<dbReference type="PANTHER" id="PTHR32154">
    <property type="entry name" value="PYRUVATE-FLAVODOXIN OXIDOREDUCTASE-RELATED"/>
    <property type="match status" value="1"/>
</dbReference>
<dbReference type="InterPro" id="IPR033412">
    <property type="entry name" value="PFOR_II"/>
</dbReference>
<reference evidence="9 10" key="1">
    <citation type="submission" date="2018-05" db="EMBL/GenBank/DDBJ databases">
        <title>Complete Genome Sequences of Extremely Thermoacidophilic, Metal-Mobilizing Type-Strain Members of the Archaeal Family Sulfolobaceae: Acidianus brierleyi DSM-1651T, Acidianus sulfidivorans DSM-18786T, Metallosphaera hakonensis DSM-7519T, and Metallosphaera prunae DSM-10039T.</title>
        <authorList>
            <person name="Counts J.A."/>
            <person name="Kelly R.M."/>
        </authorList>
    </citation>
    <scope>NUCLEOTIDE SEQUENCE [LARGE SCALE GENOMIC DNA]</scope>
    <source>
        <strain evidence="9 10">DSM 1651</strain>
    </source>
</reference>
<gene>
    <name evidence="9" type="ORF">DFR85_02440</name>
</gene>
<dbReference type="InterPro" id="IPR029061">
    <property type="entry name" value="THDP-binding"/>
</dbReference>
<dbReference type="InterPro" id="IPR009014">
    <property type="entry name" value="Transketo_C/PFOR_II"/>
</dbReference>
<proteinExistence type="predicted"/>
<evidence type="ECO:0000313" key="9">
    <source>
        <dbReference type="EMBL" id="AWR93639.1"/>
    </source>
</evidence>
<dbReference type="GO" id="GO:0047553">
    <property type="term" value="F:2-oxoglutarate synthase activity"/>
    <property type="evidence" value="ECO:0007669"/>
    <property type="project" value="UniProtKB-ARBA"/>
</dbReference>
<dbReference type="SUPFAM" id="SSF52922">
    <property type="entry name" value="TK C-terminal domain-like"/>
    <property type="match status" value="1"/>
</dbReference>
<comment type="subunit">
    <text evidence="3">Heterodimer composed of an alpha and a beta subunit.</text>
</comment>
<dbReference type="FunFam" id="3.40.50.970:FF:000012">
    <property type="entry name" value="Pyruvate:ferredoxin (Flavodoxin) oxidoreductase"/>
    <property type="match status" value="1"/>
</dbReference>
<feature type="domain" description="Pyruvate:ferredoxin oxidoreductase core" evidence="8">
    <location>
        <begin position="265"/>
        <end position="366"/>
    </location>
</feature>
<evidence type="ECO:0000256" key="1">
    <source>
        <dbReference type="ARBA" id="ARBA00003908"/>
    </source>
</evidence>
<keyword evidence="10" id="KW-1185">Reference proteome</keyword>
<dbReference type="Proteomes" id="UP000248044">
    <property type="component" value="Chromosome"/>
</dbReference>
<dbReference type="Pfam" id="PF01855">
    <property type="entry name" value="POR_N"/>
    <property type="match status" value="1"/>
</dbReference>
<dbReference type="CDD" id="cd07034">
    <property type="entry name" value="TPP_PYR_PFOR_IOR-alpha_like"/>
    <property type="match status" value="1"/>
</dbReference>
<sequence length="385" mass="43145">MQVVRGKVLALVGNHAVAYAVKQAKPQVLAVYPITPQTTMLEKLSEYVDKGELKAEMIKVESEHSAMASIYGAAVSGSRVFTATSSQGLLYMTEMIYWVGGQRAPIVAAIATRAIASPWSIWDDHQDFVSKRDAIWIQMMAENVQDAYDMTLQAFKISEDKRVVLPVMMGFDGFILTHTMERVETLPDNVVDSFIPPRQFNLIDFDNPLGVGPIATPDKYIEFRYKAMQAMERSKNVIKEVAKEYEDISGRNQYGLTECYMCDDAEFLLIAMGAWVGDIRVAVNRMRNEGKKVGLLKIRVFRPFPKEEVNDILKGRKGALVFDRAYSFGSGGVLGIETRANAYGLDTPIYNVIAGLGGKDVRPMEIQKITEDMIEGKLENERWLL</sequence>
<dbReference type="GO" id="GO:0006979">
    <property type="term" value="P:response to oxidative stress"/>
    <property type="evidence" value="ECO:0007669"/>
    <property type="project" value="TreeGrafter"/>
</dbReference>
<dbReference type="SUPFAM" id="SSF52518">
    <property type="entry name" value="Thiamin diphosphate-binding fold (THDP-binding)"/>
    <property type="match status" value="1"/>
</dbReference>
<evidence type="ECO:0000313" key="10">
    <source>
        <dbReference type="Proteomes" id="UP000248044"/>
    </source>
</evidence>
<dbReference type="FunFam" id="3.40.50.920:FF:000010">
    <property type="entry name" value="Pyruvate ferredoxin oxidoreductase, alpha subunit"/>
    <property type="match status" value="1"/>
</dbReference>
<accession>A0A2U9IC99</accession>
<comment type="subunit">
    <text evidence="2">Heterotetramer of one alpha, one beta, one delta and one gamma chain.</text>
</comment>
<dbReference type="AlphaFoldDB" id="A0A2U9IC99"/>
<name>A0A2U9IC99_9CREN</name>
<dbReference type="InterPro" id="IPR002880">
    <property type="entry name" value="Pyrv_Fd/Flavodoxin_OxRdtase_N"/>
</dbReference>
<dbReference type="KEGG" id="abri:DFR85_02440"/>
<keyword evidence="9" id="KW-0670">Pyruvate</keyword>
<evidence type="ECO:0000259" key="7">
    <source>
        <dbReference type="Pfam" id="PF01855"/>
    </source>
</evidence>
<dbReference type="PANTHER" id="PTHR32154:SF0">
    <property type="entry name" value="PYRUVATE-FLAVODOXIN OXIDOREDUCTASE-RELATED"/>
    <property type="match status" value="1"/>
</dbReference>
<dbReference type="Pfam" id="PF17147">
    <property type="entry name" value="PFOR_II"/>
    <property type="match status" value="1"/>
</dbReference>
<comment type="function">
    <text evidence="1">Catalyzes the coenzyme A-dependent oxidative decarboxylation of different 2-oxoacids such as 2-oxoglutarate, pyruvate and 2-oxobutyrate to form their CoA derivatives.</text>
</comment>
<comment type="catalytic activity">
    <reaction evidence="6">
        <text>a 2-oxocarboxylate + 2 oxidized [2Fe-2S]-[ferredoxin] + CoA = an acyl-CoA + 2 reduced [2Fe-2S]-[ferredoxin] + CO2 + H(+)</text>
        <dbReference type="Rhea" id="RHEA:42316"/>
        <dbReference type="Rhea" id="RHEA-COMP:10000"/>
        <dbReference type="Rhea" id="RHEA-COMP:10001"/>
        <dbReference type="ChEBI" id="CHEBI:15378"/>
        <dbReference type="ChEBI" id="CHEBI:16526"/>
        <dbReference type="ChEBI" id="CHEBI:33737"/>
        <dbReference type="ChEBI" id="CHEBI:33738"/>
        <dbReference type="ChEBI" id="CHEBI:35179"/>
        <dbReference type="ChEBI" id="CHEBI:57287"/>
        <dbReference type="ChEBI" id="CHEBI:58342"/>
        <dbReference type="EC" id="1.2.7.11"/>
    </reaction>
</comment>
<protein>
    <recommendedName>
        <fullName evidence="4">2-oxoacid oxidoreductase (ferredoxin)</fullName>
        <ecNumber evidence="4">1.2.7.11</ecNumber>
    </recommendedName>
</protein>
<evidence type="ECO:0000256" key="3">
    <source>
        <dbReference type="ARBA" id="ARBA00011631"/>
    </source>
</evidence>
<organism evidence="9 10">
    <name type="scientific">Acidianus brierleyi</name>
    <dbReference type="NCBI Taxonomy" id="41673"/>
    <lineage>
        <taxon>Archaea</taxon>
        <taxon>Thermoproteota</taxon>
        <taxon>Thermoprotei</taxon>
        <taxon>Sulfolobales</taxon>
        <taxon>Sulfolobaceae</taxon>
        <taxon>Acidianus</taxon>
    </lineage>
</organism>
<evidence type="ECO:0000256" key="4">
    <source>
        <dbReference type="ARBA" id="ARBA00012691"/>
    </source>
</evidence>
<dbReference type="GeneID" id="36830978"/>